<dbReference type="Proteomes" id="UP001239111">
    <property type="component" value="Chromosome 1"/>
</dbReference>
<protein>
    <submittedName>
        <fullName evidence="1">Uncharacterized protein</fullName>
    </submittedName>
</protein>
<proteinExistence type="predicted"/>
<dbReference type="EMBL" id="CM056741">
    <property type="protein sequence ID" value="KAJ8686648.1"/>
    <property type="molecule type" value="Genomic_DNA"/>
</dbReference>
<reference evidence="1" key="1">
    <citation type="submission" date="2023-04" db="EMBL/GenBank/DDBJ databases">
        <title>A chromosome-level genome assembly of the parasitoid wasp Eretmocerus hayati.</title>
        <authorList>
            <person name="Zhong Y."/>
            <person name="Liu S."/>
            <person name="Liu Y."/>
        </authorList>
    </citation>
    <scope>NUCLEOTIDE SEQUENCE</scope>
    <source>
        <strain evidence="1">ZJU_SS_LIU_2023</strain>
    </source>
</reference>
<comment type="caution">
    <text evidence="1">The sequence shown here is derived from an EMBL/GenBank/DDBJ whole genome shotgun (WGS) entry which is preliminary data.</text>
</comment>
<accession>A0ACC2PT36</accession>
<gene>
    <name evidence="1" type="ORF">QAD02_022442</name>
</gene>
<organism evidence="1 2">
    <name type="scientific">Eretmocerus hayati</name>
    <dbReference type="NCBI Taxonomy" id="131215"/>
    <lineage>
        <taxon>Eukaryota</taxon>
        <taxon>Metazoa</taxon>
        <taxon>Ecdysozoa</taxon>
        <taxon>Arthropoda</taxon>
        <taxon>Hexapoda</taxon>
        <taxon>Insecta</taxon>
        <taxon>Pterygota</taxon>
        <taxon>Neoptera</taxon>
        <taxon>Endopterygota</taxon>
        <taxon>Hymenoptera</taxon>
        <taxon>Apocrita</taxon>
        <taxon>Proctotrupomorpha</taxon>
        <taxon>Chalcidoidea</taxon>
        <taxon>Aphelinidae</taxon>
        <taxon>Aphelininae</taxon>
        <taxon>Eretmocerus</taxon>
    </lineage>
</organism>
<sequence>MLPGPSSGFEFLEDPASVGNLAERDAQMVVSMDDFVDDLPPVPSDTQATPVQFVNSEANGYAPDNGLAQVTEFDDFLDHYTSCMTDPVYLRKKICRNLPPFDDATLPELTNINQEDLIFTPLTGSAPGGEPSLVTEALVLPMDPPSTRPAESRLVEPGAPQVKNLRSIRKRPAQRRSEWALNSKKSLLGPQPNRLPTRRLRSPQCTEASIPSTQTSGEFERIIVDDSAIFLHQSAAGSTVSVGDVAAEISGPTDPLNTPSPVQIPLEICHDPVVAQLIKAHREVKSQNHQGEARSRSAIVSADDDVPIEIVAGQEIVQIQA</sequence>
<evidence type="ECO:0000313" key="1">
    <source>
        <dbReference type="EMBL" id="KAJ8686648.1"/>
    </source>
</evidence>
<keyword evidence="2" id="KW-1185">Reference proteome</keyword>
<name>A0ACC2PT36_9HYME</name>
<evidence type="ECO:0000313" key="2">
    <source>
        <dbReference type="Proteomes" id="UP001239111"/>
    </source>
</evidence>